<dbReference type="EMBL" id="OE840279">
    <property type="protein sequence ID" value="CAD7589993.1"/>
    <property type="molecule type" value="Genomic_DNA"/>
</dbReference>
<evidence type="ECO:0000256" key="10">
    <source>
        <dbReference type="SAM" id="MobiDB-lite"/>
    </source>
</evidence>
<feature type="transmembrane region" description="Helical" evidence="11">
    <location>
        <begin position="401"/>
        <end position="420"/>
    </location>
</feature>
<comment type="similarity">
    <text evidence="2">Belongs to the nucleotide-sugar transporter family. SLC35B subfamily.</text>
</comment>
<accession>A0A7R9JV37</accession>
<dbReference type="GO" id="GO:0046964">
    <property type="term" value="F:3'-phosphoadenosine 5'-phosphosulfate transmembrane transporter activity"/>
    <property type="evidence" value="ECO:0007669"/>
    <property type="project" value="TreeGrafter"/>
</dbReference>
<evidence type="ECO:0000256" key="6">
    <source>
        <dbReference type="ARBA" id="ARBA00023136"/>
    </source>
</evidence>
<dbReference type="GO" id="GO:0005789">
    <property type="term" value="C:endoplasmic reticulum membrane"/>
    <property type="evidence" value="ECO:0007669"/>
    <property type="project" value="TreeGrafter"/>
</dbReference>
<evidence type="ECO:0000256" key="9">
    <source>
        <dbReference type="ARBA" id="ARBA00042729"/>
    </source>
</evidence>
<keyword evidence="5 11" id="KW-1133">Transmembrane helix</keyword>
<reference evidence="12" key="1">
    <citation type="submission" date="2020-11" db="EMBL/GenBank/DDBJ databases">
        <authorList>
            <person name="Tran Van P."/>
        </authorList>
    </citation>
    <scope>NUCLEOTIDE SEQUENCE</scope>
</reference>
<evidence type="ECO:0000256" key="7">
    <source>
        <dbReference type="ARBA" id="ARBA00039669"/>
    </source>
</evidence>
<keyword evidence="3" id="KW-0813">Transport</keyword>
<name>A0A7R9JV37_TIMGE</name>
<feature type="transmembrane region" description="Helical" evidence="11">
    <location>
        <begin position="503"/>
        <end position="522"/>
    </location>
</feature>
<dbReference type="InterPro" id="IPR013657">
    <property type="entry name" value="SCL35B1-4/HUT1"/>
</dbReference>
<evidence type="ECO:0000256" key="1">
    <source>
        <dbReference type="ARBA" id="ARBA00004653"/>
    </source>
</evidence>
<feature type="region of interest" description="Disordered" evidence="10">
    <location>
        <begin position="195"/>
        <end position="215"/>
    </location>
</feature>
<sequence>MSASVSRQREKVLKWGGRVIVIAIKPIERGVLMATKYNGELITDGLENIKCGAVQAVERVGGAACSSVEERYKGRLKKIYQRVALTLICSIILRICGSKPMSSILSASSRTRRLRSQLGFPQCCARLPATTPSSPSSPYPTTPVIPEPVPGTATVAPTVPVPVSVPILPELWGTQGGIWAQSGLNPEGYGSQDLFPSRMHSRPAEGTRGRAKNKRMEPNTHVHIYSAVIGSLYKLVLRKLKLINFYGVQTYMKDELPKRMNSENSNPDLNILAFNIGHLNQTLQFLICCTGVFVFYLMYGYLQELIFTLEGFKPFGWYLTLVQFAYYSVFGYVEMTLRRISGRKIPLKTYLVLALLTLGTMGFSNSSLGYLNYPTQVIFKCCKLIPVLIGGILIQKKSYGLLDFLAAGSMCVGLTLFTLADSQMSPNFNTLGVMMISCALLCDAVIGNLQEKSMKTYKATNTEVVLYSYSIGFVYLFVIMLVSGDLVKGILFCSKHPKETYGYGLLFSLSGYLGIQIVLTLVRTCGALAAATVTTCRKAITIVISFIFFSKPFTFQYVWSGLIVVLGIYLNIYSKNQGKASLKDCCAKLNQVSKWALSRVQHKSYPTDKRLLADV</sequence>
<dbReference type="Pfam" id="PF08449">
    <property type="entry name" value="UAA"/>
    <property type="match status" value="1"/>
</dbReference>
<evidence type="ECO:0000256" key="3">
    <source>
        <dbReference type="ARBA" id="ARBA00022448"/>
    </source>
</evidence>
<feature type="compositionally biased region" description="Basic and acidic residues" evidence="10">
    <location>
        <begin position="202"/>
        <end position="215"/>
    </location>
</feature>
<dbReference type="AlphaFoldDB" id="A0A7R9JV37"/>
<evidence type="ECO:0000313" key="12">
    <source>
        <dbReference type="EMBL" id="CAD7589993.1"/>
    </source>
</evidence>
<feature type="transmembrane region" description="Helical" evidence="11">
    <location>
        <begin position="283"/>
        <end position="303"/>
    </location>
</feature>
<organism evidence="12">
    <name type="scientific">Timema genevievae</name>
    <name type="common">Walking stick</name>
    <dbReference type="NCBI Taxonomy" id="629358"/>
    <lineage>
        <taxon>Eukaryota</taxon>
        <taxon>Metazoa</taxon>
        <taxon>Ecdysozoa</taxon>
        <taxon>Arthropoda</taxon>
        <taxon>Hexapoda</taxon>
        <taxon>Insecta</taxon>
        <taxon>Pterygota</taxon>
        <taxon>Neoptera</taxon>
        <taxon>Polyneoptera</taxon>
        <taxon>Phasmatodea</taxon>
        <taxon>Timematodea</taxon>
        <taxon>Timematoidea</taxon>
        <taxon>Timematidae</taxon>
        <taxon>Timema</taxon>
    </lineage>
</organism>
<feature type="transmembrane region" description="Helical" evidence="11">
    <location>
        <begin position="377"/>
        <end position="394"/>
    </location>
</feature>
<feature type="transmembrane region" description="Helical" evidence="11">
    <location>
        <begin position="466"/>
        <end position="483"/>
    </location>
</feature>
<feature type="transmembrane region" description="Helical" evidence="11">
    <location>
        <begin position="555"/>
        <end position="573"/>
    </location>
</feature>
<evidence type="ECO:0000256" key="4">
    <source>
        <dbReference type="ARBA" id="ARBA00022692"/>
    </source>
</evidence>
<evidence type="ECO:0000256" key="2">
    <source>
        <dbReference type="ARBA" id="ARBA00010694"/>
    </source>
</evidence>
<feature type="transmembrane region" description="Helical" evidence="11">
    <location>
        <begin position="529"/>
        <end position="549"/>
    </location>
</feature>
<proteinExistence type="inferred from homology"/>
<feature type="transmembrane region" description="Helical" evidence="11">
    <location>
        <begin position="426"/>
        <end position="446"/>
    </location>
</feature>
<keyword evidence="4 11" id="KW-0812">Transmembrane</keyword>
<evidence type="ECO:0000256" key="8">
    <source>
        <dbReference type="ARBA" id="ARBA00041866"/>
    </source>
</evidence>
<protein>
    <recommendedName>
        <fullName evidence="7">Adenosine 3'-phospho 5'-phosphosulfate transporter 2</fullName>
    </recommendedName>
    <alternativeName>
        <fullName evidence="8">PAPS transporter 2</fullName>
    </alternativeName>
    <alternativeName>
        <fullName evidence="9">Solute carrier family 35 member B3 homolog</fullName>
    </alternativeName>
</protein>
<dbReference type="SUPFAM" id="SSF103481">
    <property type="entry name" value="Multidrug resistance efflux transporter EmrE"/>
    <property type="match status" value="1"/>
</dbReference>
<dbReference type="PANTHER" id="PTHR10778:SF8">
    <property type="entry name" value="ADENOSINE 3'-PHOSPHO 5'-PHOSPHOSULFATE TRANSPORTER 2"/>
    <property type="match status" value="1"/>
</dbReference>
<feature type="transmembrane region" description="Helical" evidence="11">
    <location>
        <begin position="349"/>
        <end position="371"/>
    </location>
</feature>
<evidence type="ECO:0000256" key="11">
    <source>
        <dbReference type="SAM" id="Phobius"/>
    </source>
</evidence>
<dbReference type="GO" id="GO:0000139">
    <property type="term" value="C:Golgi membrane"/>
    <property type="evidence" value="ECO:0007669"/>
    <property type="project" value="UniProtKB-SubCell"/>
</dbReference>
<dbReference type="InterPro" id="IPR037185">
    <property type="entry name" value="EmrE-like"/>
</dbReference>
<feature type="transmembrane region" description="Helical" evidence="11">
    <location>
        <begin position="315"/>
        <end position="337"/>
    </location>
</feature>
<dbReference type="PANTHER" id="PTHR10778">
    <property type="entry name" value="SOLUTE CARRIER FAMILY 35 MEMBER B"/>
    <property type="match status" value="1"/>
</dbReference>
<comment type="subcellular location">
    <subcellularLocation>
        <location evidence="1">Golgi apparatus membrane</location>
        <topology evidence="1">Multi-pass membrane protein</topology>
    </subcellularLocation>
</comment>
<evidence type="ECO:0000256" key="5">
    <source>
        <dbReference type="ARBA" id="ARBA00022989"/>
    </source>
</evidence>
<gene>
    <name evidence="12" type="ORF">TGEB3V08_LOCUS3880</name>
</gene>
<keyword evidence="6 11" id="KW-0472">Membrane</keyword>